<accession>W6TUU1</accession>
<name>W6TUU1_HOLOB</name>
<reference evidence="2 3" key="1">
    <citation type="journal article" date="2014" name="FEMS Microbiol. Lett.">
        <title>Draft genome sequences of three Holospora species (Holospora obtusa, Holospora undulata, and Holospora elegans), endonuclear symbiotic bacteria of the ciliate Paramecium caudatum.</title>
        <authorList>
            <person name="Dohra H."/>
            <person name="Tanaka K."/>
            <person name="Suzuki T."/>
            <person name="Fujishima M."/>
            <person name="Suzuki H."/>
        </authorList>
    </citation>
    <scope>NUCLEOTIDE SEQUENCE [LARGE SCALE GENOMIC DNA]</scope>
    <source>
        <strain evidence="2 3">F1</strain>
    </source>
</reference>
<feature type="coiled-coil region" evidence="1">
    <location>
        <begin position="76"/>
        <end position="103"/>
    </location>
</feature>
<dbReference type="AlphaFoldDB" id="W6TUU1"/>
<keyword evidence="3" id="KW-1185">Reference proteome</keyword>
<evidence type="ECO:0000313" key="3">
    <source>
        <dbReference type="Proteomes" id="UP000019112"/>
    </source>
</evidence>
<sequence length="125" mass="14585">MEDTASEPLCNGIVDSDYFGESYIPVLLSCIHELVPRAMSTARWVFYSMLFDNFNRFSETQPLINNLYLVNRESFRLILESAIQEANEEVENSKKEANIKSIESSQEDLERIERVHQEFLKICEQ</sequence>
<evidence type="ECO:0000256" key="1">
    <source>
        <dbReference type="SAM" id="Coils"/>
    </source>
</evidence>
<keyword evidence="1" id="KW-0175">Coiled coil</keyword>
<dbReference type="STRING" id="1399147.P618_200278"/>
<organism evidence="2 3">
    <name type="scientific">Holospora obtusa F1</name>
    <dbReference type="NCBI Taxonomy" id="1399147"/>
    <lineage>
        <taxon>Bacteria</taxon>
        <taxon>Pseudomonadati</taxon>
        <taxon>Pseudomonadota</taxon>
        <taxon>Alphaproteobacteria</taxon>
        <taxon>Holosporales</taxon>
        <taxon>Holosporaceae</taxon>
        <taxon>Holospora</taxon>
    </lineage>
</organism>
<evidence type="ECO:0000313" key="2">
    <source>
        <dbReference type="EMBL" id="ETZ07517.1"/>
    </source>
</evidence>
<protein>
    <submittedName>
        <fullName evidence="2">Uncharacterized protein</fullName>
    </submittedName>
</protein>
<gene>
    <name evidence="2" type="ORF">P618_200278</name>
</gene>
<comment type="caution">
    <text evidence="2">The sequence shown here is derived from an EMBL/GenBank/DDBJ whole genome shotgun (WGS) entry which is preliminary data.</text>
</comment>
<dbReference type="EMBL" id="AWTR02000038">
    <property type="protein sequence ID" value="ETZ07517.1"/>
    <property type="molecule type" value="Genomic_DNA"/>
</dbReference>
<dbReference type="Proteomes" id="UP000019112">
    <property type="component" value="Unassembled WGS sequence"/>
</dbReference>
<proteinExistence type="predicted"/>